<dbReference type="EMBL" id="JADWVN010000026">
    <property type="protein sequence ID" value="MBL7527535.1"/>
    <property type="molecule type" value="Genomic_DNA"/>
</dbReference>
<feature type="transmembrane region" description="Helical" evidence="13">
    <location>
        <begin position="116"/>
        <end position="140"/>
    </location>
</feature>
<dbReference type="Gene3D" id="1.20.1730.10">
    <property type="entry name" value="Sodium/glucose cotransporter"/>
    <property type="match status" value="1"/>
</dbReference>
<proteinExistence type="inferred from homology"/>
<feature type="transmembrane region" description="Helical" evidence="13">
    <location>
        <begin position="430"/>
        <end position="449"/>
    </location>
</feature>
<keyword evidence="8" id="KW-0915">Sodium</keyword>
<evidence type="ECO:0000256" key="2">
    <source>
        <dbReference type="ARBA" id="ARBA00006434"/>
    </source>
</evidence>
<evidence type="ECO:0000256" key="10">
    <source>
        <dbReference type="ARBA" id="ARBA00023136"/>
    </source>
</evidence>
<feature type="transmembrane region" description="Helical" evidence="13">
    <location>
        <begin position="316"/>
        <end position="341"/>
    </location>
</feature>
<evidence type="ECO:0000256" key="13">
    <source>
        <dbReference type="SAM" id="Phobius"/>
    </source>
</evidence>
<evidence type="ECO:0000256" key="11">
    <source>
        <dbReference type="ARBA" id="ARBA00023201"/>
    </source>
</evidence>
<dbReference type="InterPro" id="IPR038377">
    <property type="entry name" value="Na/Glc_symporter_sf"/>
</dbReference>
<evidence type="ECO:0008006" key="16">
    <source>
        <dbReference type="Google" id="ProtNLM"/>
    </source>
</evidence>
<comment type="subcellular location">
    <subcellularLocation>
        <location evidence="1">Cell membrane</location>
        <topology evidence="1">Multi-pass membrane protein</topology>
    </subcellularLocation>
</comment>
<organism evidence="14 15">
    <name type="scientific">Legionella bononiensis</name>
    <dbReference type="NCBI Taxonomy" id="2793102"/>
    <lineage>
        <taxon>Bacteria</taxon>
        <taxon>Pseudomonadati</taxon>
        <taxon>Pseudomonadota</taxon>
        <taxon>Gammaproteobacteria</taxon>
        <taxon>Legionellales</taxon>
        <taxon>Legionellaceae</taxon>
        <taxon>Legionella</taxon>
    </lineage>
</organism>
<feature type="transmembrane region" description="Helical" evidence="13">
    <location>
        <begin position="6"/>
        <end position="25"/>
    </location>
</feature>
<keyword evidence="7 13" id="KW-1133">Transmembrane helix</keyword>
<keyword evidence="9" id="KW-0406">Ion transport</keyword>
<keyword evidence="5 13" id="KW-0812">Transmembrane</keyword>
<feature type="transmembrane region" description="Helical" evidence="13">
    <location>
        <begin position="182"/>
        <end position="204"/>
    </location>
</feature>
<sequence>MITGLDLMINIISTLLFLLSTVFILRAKKARNQSEYVTAGKNTNLFYLISTLVMTEINPMALIVMASLGYQAGYRAFWMAAIAFLSPFFATVTTCKKWKDVDVSCVSTLFDRHLGYAVGNVVRIILILSLLILTATYLKGTMIYFGSIYPELSSIVFVILILTFCVVSVIKKGLIGIIRMDVVGFILMTLLIVACLISCAFSLFSTQEFGSIESTLKQQSTTLPTNYLIALFFLQSIMYSIAPWWGQKIFSAKDTNTAYKASVYSSILIFTFYSAIVAFGIFLKQHGVALTDPETAFPQTILTFIPSNYTVFYDILFFYIATTTICGVWSSILGMVSLGFFQKTDQSSPTINYFIWVMIGLISCTIALNNIESVLHAAVLAVMQIASIYFSVIAIFYFKRISRLGSLVSIFFSIFLGYFFLYYLGEEGNYIWYWTIIALPAMFISGYFFSNVHNVFKTN</sequence>
<evidence type="ECO:0000313" key="14">
    <source>
        <dbReference type="EMBL" id="MBL7527535.1"/>
    </source>
</evidence>
<keyword evidence="11" id="KW-0739">Sodium transport</keyword>
<keyword evidence="3" id="KW-0813">Transport</keyword>
<dbReference type="PANTHER" id="PTHR48086">
    <property type="entry name" value="SODIUM/PROLINE SYMPORTER-RELATED"/>
    <property type="match status" value="1"/>
</dbReference>
<dbReference type="PANTHER" id="PTHR48086:SF3">
    <property type="entry name" value="SODIUM_PROLINE SYMPORTER"/>
    <property type="match status" value="1"/>
</dbReference>
<evidence type="ECO:0000256" key="5">
    <source>
        <dbReference type="ARBA" id="ARBA00022692"/>
    </source>
</evidence>
<accession>A0ABS1WE35</accession>
<evidence type="ECO:0000256" key="4">
    <source>
        <dbReference type="ARBA" id="ARBA00022475"/>
    </source>
</evidence>
<gene>
    <name evidence="14" type="ORF">I5282_13270</name>
</gene>
<evidence type="ECO:0000256" key="6">
    <source>
        <dbReference type="ARBA" id="ARBA00022847"/>
    </source>
</evidence>
<dbReference type="PROSITE" id="PS50283">
    <property type="entry name" value="NA_SOLUT_SYMP_3"/>
    <property type="match status" value="1"/>
</dbReference>
<dbReference type="RefSeq" id="WP_203109113.1">
    <property type="nucleotide sequence ID" value="NZ_JADOBG010000010.1"/>
</dbReference>
<protein>
    <recommendedName>
        <fullName evidence="16">Sodium:solute symporter</fullName>
    </recommendedName>
</protein>
<feature type="transmembrane region" description="Helical" evidence="13">
    <location>
        <begin position="152"/>
        <end position="170"/>
    </location>
</feature>
<dbReference type="InterPro" id="IPR050277">
    <property type="entry name" value="Sodium:Solute_Symporter"/>
</dbReference>
<comment type="catalytic activity">
    <reaction evidence="12">
        <text>L-proline(in) + Na(+)(in) = L-proline(out) + Na(+)(out)</text>
        <dbReference type="Rhea" id="RHEA:28967"/>
        <dbReference type="ChEBI" id="CHEBI:29101"/>
        <dbReference type="ChEBI" id="CHEBI:60039"/>
    </reaction>
</comment>
<feature type="transmembrane region" description="Helical" evidence="13">
    <location>
        <begin position="353"/>
        <end position="371"/>
    </location>
</feature>
<evidence type="ECO:0000256" key="7">
    <source>
        <dbReference type="ARBA" id="ARBA00022989"/>
    </source>
</evidence>
<comment type="caution">
    <text evidence="14">The sequence shown here is derived from an EMBL/GenBank/DDBJ whole genome shotgun (WGS) entry which is preliminary data.</text>
</comment>
<feature type="transmembrane region" description="Helical" evidence="13">
    <location>
        <begin position="263"/>
        <end position="283"/>
    </location>
</feature>
<evidence type="ECO:0000256" key="3">
    <source>
        <dbReference type="ARBA" id="ARBA00022448"/>
    </source>
</evidence>
<feature type="transmembrane region" description="Helical" evidence="13">
    <location>
        <begin position="224"/>
        <end position="242"/>
    </location>
</feature>
<feature type="transmembrane region" description="Helical" evidence="13">
    <location>
        <begin position="76"/>
        <end position="95"/>
    </location>
</feature>
<evidence type="ECO:0000313" key="15">
    <source>
        <dbReference type="Proteomes" id="UP000809910"/>
    </source>
</evidence>
<dbReference type="InterPro" id="IPR001734">
    <property type="entry name" value="Na/solute_symporter"/>
</dbReference>
<keyword evidence="10 13" id="KW-0472">Membrane</keyword>
<feature type="transmembrane region" description="Helical" evidence="13">
    <location>
        <begin position="404"/>
        <end position="424"/>
    </location>
</feature>
<evidence type="ECO:0000256" key="12">
    <source>
        <dbReference type="ARBA" id="ARBA00033708"/>
    </source>
</evidence>
<feature type="transmembrane region" description="Helical" evidence="13">
    <location>
        <begin position="45"/>
        <end position="70"/>
    </location>
</feature>
<keyword evidence="15" id="KW-1185">Reference proteome</keyword>
<evidence type="ECO:0000256" key="9">
    <source>
        <dbReference type="ARBA" id="ARBA00023065"/>
    </source>
</evidence>
<evidence type="ECO:0000256" key="8">
    <source>
        <dbReference type="ARBA" id="ARBA00023053"/>
    </source>
</evidence>
<reference evidence="14 15" key="1">
    <citation type="submission" date="2020-12" db="EMBL/GenBank/DDBJ databases">
        <title>WGS of Legionella: environmental sample.</title>
        <authorList>
            <person name="Cristino S."/>
            <person name="Girolamini L."/>
            <person name="Salaris S."/>
            <person name="Pascale M.R."/>
            <person name="Mazzotta M."/>
            <person name="Orsini M."/>
            <person name="Grottola A."/>
        </authorList>
    </citation>
    <scope>NUCLEOTIDE SEQUENCE [LARGE SCALE GENOMIC DNA]</scope>
    <source>
        <strain evidence="14 15">30cs62</strain>
    </source>
</reference>
<name>A0ABS1WE35_9GAMM</name>
<keyword evidence="4" id="KW-1003">Cell membrane</keyword>
<dbReference type="Proteomes" id="UP000809910">
    <property type="component" value="Unassembled WGS sequence"/>
</dbReference>
<keyword evidence="6" id="KW-0769">Symport</keyword>
<evidence type="ECO:0000256" key="1">
    <source>
        <dbReference type="ARBA" id="ARBA00004651"/>
    </source>
</evidence>
<feature type="transmembrane region" description="Helical" evidence="13">
    <location>
        <begin position="377"/>
        <end position="397"/>
    </location>
</feature>
<comment type="similarity">
    <text evidence="2">Belongs to the sodium:solute symporter (SSF) (TC 2.A.21) family.</text>
</comment>